<proteinExistence type="predicted"/>
<accession>A0ACC5R748</accession>
<keyword evidence="2" id="KW-1185">Reference proteome</keyword>
<name>A0ACC5R748_9HYPH</name>
<comment type="caution">
    <text evidence="1">The sequence shown here is derived from an EMBL/GenBank/DDBJ whole genome shotgun (WGS) entry which is preliminary data.</text>
</comment>
<protein>
    <submittedName>
        <fullName evidence="1">Uncharacterized protein</fullName>
    </submittedName>
</protein>
<dbReference type="EMBL" id="JAENHL010000007">
    <property type="protein sequence ID" value="MBK1868193.1"/>
    <property type="molecule type" value="Genomic_DNA"/>
</dbReference>
<evidence type="ECO:0000313" key="2">
    <source>
        <dbReference type="Proteomes" id="UP000616151"/>
    </source>
</evidence>
<gene>
    <name evidence="1" type="ORF">JHL16_17710</name>
</gene>
<sequence>MNMLKWALMGSAALAVTATAARADDLSALKAQIETLQSRVTQLEAQPQASMPSGYSLLSIRDGQGNFQGVLPERAADRVREESGFTLSVVPTADAAPAAEVSVSGEIRTALIYTDYENDDNADINVRGRIFIKGKADTAVGEVGGYFRLQANGGGDFGDYSENTKMNKAYGWWKFAPEWELMAGYNDNTAALQVGWDWLAATGPVASFGPSNPANEQMRLTYSSGPLSFAIAVEDPDSATGYAVNFGADKAAGGGDDFVVEADAADRSDIPAVQGYLMYSSDAFTGQIVALYQDDTLGDDADWAIGGGATVGLGEMFQLTVGAVYGEGTNSYANNLGPLTVDEEFWGASAGILANLSEDTRLELGVGYEDYDNAGTALGFGGGVYWDPVSQVTLGVGATYIDYGDRQDVGTDGLGNLAFVDDSNEDSLQVFFGTWLRFP</sequence>
<organism evidence="1 2">
    <name type="scientific">Taklimakanibacter albus</name>
    <dbReference type="NCBI Taxonomy" id="2800327"/>
    <lineage>
        <taxon>Bacteria</taxon>
        <taxon>Pseudomonadati</taxon>
        <taxon>Pseudomonadota</taxon>
        <taxon>Alphaproteobacteria</taxon>
        <taxon>Hyphomicrobiales</taxon>
        <taxon>Aestuariivirgaceae</taxon>
        <taxon>Taklimakanibacter</taxon>
    </lineage>
</organism>
<dbReference type="Proteomes" id="UP000616151">
    <property type="component" value="Unassembled WGS sequence"/>
</dbReference>
<reference evidence="1" key="1">
    <citation type="submission" date="2021-01" db="EMBL/GenBank/DDBJ databases">
        <authorList>
            <person name="Sun Q."/>
        </authorList>
    </citation>
    <scope>NUCLEOTIDE SEQUENCE</scope>
    <source>
        <strain evidence="1">YIM B02566</strain>
    </source>
</reference>
<evidence type="ECO:0000313" key="1">
    <source>
        <dbReference type="EMBL" id="MBK1868193.1"/>
    </source>
</evidence>